<evidence type="ECO:0000313" key="24">
    <source>
        <dbReference type="EMBL" id="QNI22029.1"/>
    </source>
</evidence>
<evidence type="ECO:0000313" key="22">
    <source>
        <dbReference type="EMBL" id="QGS70287.1"/>
    </source>
</evidence>
<dbReference type="Pfam" id="PF05829">
    <property type="entry name" value="Adeno_PX"/>
    <property type="match status" value="1"/>
</dbReference>
<evidence type="ECO:0000313" key="35">
    <source>
        <dbReference type="Proteomes" id="UP000510776"/>
    </source>
</evidence>
<dbReference type="Proteomes" id="UP000515989">
    <property type="component" value="Segment"/>
</dbReference>
<keyword evidence="6" id="KW-0812">Transmembrane</keyword>
<evidence type="ECO:0000313" key="30">
    <source>
        <dbReference type="Proteomes" id="UP000319515"/>
    </source>
</evidence>
<reference evidence="16" key="10">
    <citation type="journal article" date="2018" name="J. Virol.">
        <title>()DNA assembly technique simplifies the construction of infectious clone of fowl adenovirus.</title>
        <authorList>
            <person name="Zou X.H."/>
            <person name="Bi Z.X."/>
            <person name="Guo X.J."/>
            <person name="Zhang Z."/>
            <person name="Zhao Y."/>
            <person name="Wang M."/>
            <person name="Zhu Y.L."/>
            <person name="Jie H.Y."/>
            <person name="Yu Y."/>
            <person name="Hung T."/>
            <person name="Lu Z.Z."/>
        </authorList>
    </citation>
    <scope>NUCLEOTIDE SEQUENCE</scope>
    <source>
        <strain evidence="16">NIVD2</strain>
    </source>
</reference>
<reference evidence="13 31" key="3">
    <citation type="submission" date="2016-03" db="EMBL/GenBank/DDBJ databases">
        <title>Isolation and characterization of a hypervirulent fowl adenovirus 4.</title>
        <authorList>
            <person name="Pan Q."/>
            <person name="Cui H."/>
            <person name="Wang X."/>
        </authorList>
    </citation>
    <scope>NUCLEOTIDE SEQUENCE [LARGE SCALE GENOMIC DNA]</scope>
    <source>
        <strain evidence="13 31">HLJFAd15</strain>
    </source>
</reference>
<evidence type="ECO:0000256" key="6">
    <source>
        <dbReference type="SAM" id="Phobius"/>
    </source>
</evidence>
<reference evidence="26" key="17">
    <citation type="submission" date="2020-12" db="EMBL/GenBank/DDBJ databases">
        <authorList>
            <person name="Song Y."/>
            <person name="Liu S."/>
            <person name="Li N."/>
        </authorList>
    </citation>
    <scope>NUCLEOTIDE SEQUENCE</scope>
    <source>
        <strain evidence="26">SDTA2</strain>
    </source>
</reference>
<dbReference type="EMBL" id="MN337322">
    <property type="protein sequence ID" value="QGS70287.1"/>
    <property type="molecule type" value="Genomic_DNA"/>
</dbReference>
<dbReference type="EMBL" id="KU569296">
    <property type="protein sequence ID" value="ANV21564.1"/>
    <property type="molecule type" value="Genomic_DNA"/>
</dbReference>
<dbReference type="EMBL" id="MN781665">
    <property type="protein sequence ID" value="QNT22043.1"/>
    <property type="molecule type" value="Genomic_DNA"/>
</dbReference>
<reference evidence="16 30" key="9">
    <citation type="submission" date="2017-11" db="EMBL/GenBank/DDBJ databases">
        <authorList>
            <person name="Zou X."/>
            <person name="Lu Z."/>
            <person name="Yu Y."/>
        </authorList>
    </citation>
    <scope>NUCLEOTIDE SEQUENCE [LARGE SCALE GENOMIC DNA]</scope>
    <source>
        <strain evidence="16">NIVD2</strain>
    </source>
</reference>
<dbReference type="Proteomes" id="UP000319515">
    <property type="component" value="Segment"/>
</dbReference>
<dbReference type="Proteomes" id="UP000160212">
    <property type="component" value="Segment"/>
</dbReference>
<evidence type="ECO:0000313" key="34">
    <source>
        <dbReference type="Proteomes" id="UP000425739"/>
    </source>
</evidence>
<reference evidence="23 35" key="14">
    <citation type="submission" date="2019-10" db="EMBL/GenBank/DDBJ databases">
        <authorList>
            <person name="Zhao L."/>
            <person name="Zhang X."/>
            <person name="Liu C."/>
        </authorList>
    </citation>
    <scope>NUCLEOTIDE SEQUENCE [LARGE SCALE GENOMIC DNA]</scope>
    <source>
        <strain evidence="23">CH/AHWH/2018</strain>
    </source>
</reference>
<dbReference type="Proteomes" id="UP000134463">
    <property type="component" value="Segment"/>
</dbReference>
<keyword evidence="2" id="KW-0946">Virion</keyword>
<evidence type="ECO:0000313" key="27">
    <source>
        <dbReference type="Proteomes" id="UP000124143"/>
    </source>
</evidence>
<comment type="subcellular location">
    <subcellularLocation>
        <location evidence="1">Virion</location>
    </subcellularLocation>
</comment>
<reference evidence="25 37" key="15">
    <citation type="submission" date="2019-12" db="EMBL/GenBank/DDBJ databases">
        <authorList>
            <person name="Xiong X."/>
        </authorList>
    </citation>
    <scope>NUCLEOTIDE SEQUENCE [LARGE SCALE GENOMIC DNA]</scope>
    <source>
        <strain evidence="25">AH-F18</strain>
    </source>
</reference>
<reference evidence="18" key="8">
    <citation type="submission" date="2017-10" db="EMBL/GenBank/DDBJ databases">
        <title>Genomic analysis of fowl aviadenovirus strain CH/AHMC/2015 isolated from hepatitis-hydropericardium syndrome in young egg-laying chickens in China.</title>
        <authorList>
            <person name="Zhao L."/>
            <person name="Liu C."/>
            <person name="Zhang X."/>
            <person name="Zhou H."/>
            <person name="Huang J."/>
        </authorList>
    </citation>
    <scope>NUCLEOTIDE SEQUENCE [LARGE SCALE GENOMIC DNA]</scope>
    <source>
        <strain evidence="18">CH/AHMC/2015</strain>
    </source>
</reference>
<evidence type="ECO:0000313" key="11">
    <source>
        <dbReference type="EMBL" id="ANV21521.1"/>
    </source>
</evidence>
<dbReference type="EMBL" id="KU558762">
    <property type="protein sequence ID" value="ANV21478.1"/>
    <property type="molecule type" value="Genomic_DNA"/>
</dbReference>
<feature type="region of interest" description="Disordered" evidence="5">
    <location>
        <begin position="1"/>
        <end position="55"/>
    </location>
</feature>
<evidence type="ECO:0000313" key="13">
    <source>
        <dbReference type="EMBL" id="APA19520.1"/>
    </source>
</evidence>
<organism evidence="7 29">
    <name type="scientific">Fowl aviadenovirus 4</name>
    <name type="common">FAdV-4</name>
    <dbReference type="NCBI Taxonomy" id="130663"/>
    <lineage>
        <taxon>Viruses</taxon>
        <taxon>Varidnaviria</taxon>
        <taxon>Bamfordvirae</taxon>
        <taxon>Preplasmiviricota</taxon>
        <taxon>Polisuviricotina</taxon>
        <taxon>Pharingeaviricetes</taxon>
        <taxon>Rowavirales</taxon>
        <taxon>Adenoviridae</taxon>
        <taxon>Aviadenovirus</taxon>
        <taxon>Aviadenovirus hydropericardii</taxon>
        <taxon>Fowl aviadenovirus C</taxon>
    </lineage>
</organism>
<feature type="compositionally biased region" description="Basic residues" evidence="5">
    <location>
        <begin position="12"/>
        <end position="46"/>
    </location>
</feature>
<dbReference type="EMBL" id="KY636400">
    <property type="protein sequence ID" value="AUO29780.1"/>
    <property type="molecule type" value="Genomic_DNA"/>
</dbReference>
<evidence type="ECO:0000313" key="8">
    <source>
        <dbReference type="EMBL" id="ANV21393.1"/>
    </source>
</evidence>
<evidence type="ECO:0000256" key="2">
    <source>
        <dbReference type="ARBA" id="ARBA00022844"/>
    </source>
</evidence>
<dbReference type="InterPro" id="IPR008393">
    <property type="entry name" value="Adenovirus_late_L2_mu_core"/>
</dbReference>
<dbReference type="EMBL" id="KU558761">
    <property type="protein sequence ID" value="ANV21436.1"/>
    <property type="molecule type" value="Genomic_DNA"/>
</dbReference>
<accession>A0A173ADL5</accession>
<evidence type="ECO:0000313" key="23">
    <source>
        <dbReference type="EMBL" id="QLI42812.1"/>
    </source>
</evidence>
<evidence type="ECO:0000256" key="4">
    <source>
        <dbReference type="ARBA" id="ARBA00023125"/>
    </source>
</evidence>
<keyword evidence="6" id="KW-0472">Membrane</keyword>
<evidence type="ECO:0000313" key="25">
    <source>
        <dbReference type="EMBL" id="QNT22043.1"/>
    </source>
</evidence>
<reference evidence="19" key="11">
    <citation type="submission" date="2018-01" db="EMBL/GenBank/DDBJ databases">
        <title>Complete genome of a fowl adenovirus 4 in China.</title>
        <authorList>
            <person name="Chen Z."/>
            <person name="Shi S."/>
            <person name="Huang Y."/>
        </authorList>
    </citation>
    <scope>NUCLEOTIDE SEQUENCE [LARGE SCALE GENOMIC DNA]</scope>
    <source>
        <strain evidence="19">GDMZ</strain>
    </source>
</reference>
<dbReference type="Proteomes" id="UP000166015">
    <property type="component" value="Genome"/>
</dbReference>
<feature type="transmembrane region" description="Helical" evidence="6">
    <location>
        <begin position="140"/>
        <end position="165"/>
    </location>
</feature>
<evidence type="ECO:0000313" key="31">
    <source>
        <dbReference type="Proteomes" id="UP000320539"/>
    </source>
</evidence>
<dbReference type="EMBL" id="MG547384">
    <property type="protein sequence ID" value="AUO29821.1"/>
    <property type="molecule type" value="Genomic_DNA"/>
</dbReference>
<evidence type="ECO:0000313" key="19">
    <source>
        <dbReference type="EMBL" id="AYW01606.1"/>
    </source>
</evidence>
<reference evidence="16" key="19">
    <citation type="journal article" date="2023" name="Viruses">
        <title>Analysis of Fowl Adenovirus 4 Transcriptome by De Novo ORF Prediction Based on Corrected Nanopore Full-Length cDNA Sequencing Data.</title>
        <authorList>
            <person name="Lu Z."/>
            <person name="Wang Y."/>
            <person name="Zou X."/>
            <person name="Hung T."/>
        </authorList>
    </citation>
    <scope>NUCLEOTIDE SEQUENCE</scope>
    <source>
        <strain evidence="16">NIVD2</strain>
    </source>
</reference>
<dbReference type="EMBL" id="MG856954">
    <property type="protein sequence ID" value="AYW01606.1"/>
    <property type="molecule type" value="Genomic_DNA"/>
</dbReference>
<dbReference type="Proteomes" id="UP000320539">
    <property type="component" value="Genome"/>
</dbReference>
<evidence type="ECO:0000313" key="9">
    <source>
        <dbReference type="EMBL" id="ANV21436.1"/>
    </source>
</evidence>
<gene>
    <name evidence="7" type="primary">pX</name>
</gene>
<dbReference type="EMBL" id="MG148335">
    <property type="protein sequence ID" value="AXT18229.1"/>
    <property type="molecule type" value="Genomic_DNA"/>
</dbReference>
<evidence type="ECO:0000256" key="1">
    <source>
        <dbReference type="ARBA" id="ARBA00004328"/>
    </source>
</evidence>
<reference evidence="14 33" key="4">
    <citation type="submission" date="2016-07" db="EMBL/GenBank/DDBJ databases">
        <title>The first whole genome sequence and pathogenicity characterization of a fowl adenovirus 4 isolated from ducks associated with inclusion body hepatitis and hydropericardium syndrome.</title>
        <authorList>
            <person name="Pan Q."/>
            <person name="Liu L."/>
            <person name="Wang Y."/>
            <person name="Zhang Y."/>
            <person name="Qi X."/>
            <person name="Liu C."/>
            <person name="Gao Y."/>
            <person name="Cui H."/>
            <person name="Wang X."/>
        </authorList>
    </citation>
    <scope>NUCLEOTIDE SEQUENCE [LARGE SCALE GENOMIC DNA]</scope>
    <source>
        <strain evidence="14 33">HLJDAd15</strain>
    </source>
</reference>
<dbReference type="EMBL" id="KX538980">
    <property type="protein sequence ID" value="ARQ79988.1"/>
    <property type="molecule type" value="Genomic_DNA"/>
</dbReference>
<dbReference type="Proteomes" id="UP000124143">
    <property type="component" value="Genome"/>
</dbReference>
<dbReference type="EMBL" id="KU991797">
    <property type="protein sequence ID" value="APA19520.1"/>
    <property type="molecule type" value="Genomic_DNA"/>
</dbReference>
<dbReference type="EMBL" id="MH006602">
    <property type="protein sequence ID" value="AZJ17897.1"/>
    <property type="molecule type" value="Genomic_DNA"/>
</dbReference>
<dbReference type="GO" id="GO:0019013">
    <property type="term" value="C:viral nucleocapsid"/>
    <property type="evidence" value="ECO:0007669"/>
    <property type="project" value="InterPro"/>
</dbReference>
<evidence type="ECO:0000313" key="32">
    <source>
        <dbReference type="Proteomes" id="UP000320613"/>
    </source>
</evidence>
<dbReference type="Proteomes" id="UP000694037">
    <property type="component" value="Segment"/>
</dbReference>
<evidence type="ECO:0000313" key="28">
    <source>
        <dbReference type="Proteomes" id="UP000134463"/>
    </source>
</evidence>
<reference evidence="20" key="12">
    <citation type="submission" date="2018-02" db="EMBL/GenBank/DDBJ databases">
        <title>Complete Genome Sequence of Fowl Aviadenovirus Serotype 4 Isolated in China.</title>
        <authorList>
            <person name="Ma X."/>
            <person name="Cui N."/>
            <person name="Xu C."/>
        </authorList>
    </citation>
    <scope>NUCLEOTIDE SEQUENCE [LARGE SCALE GENOMIC DNA]</scope>
    <source>
        <strain evidence="20">SD1601/FAdV-4</strain>
    </source>
</reference>
<dbReference type="Proteomes" id="UP000425739">
    <property type="component" value="Segment"/>
</dbReference>
<evidence type="ECO:0000313" key="14">
    <source>
        <dbReference type="EMBL" id="ARQ79988.1"/>
    </source>
</evidence>
<evidence type="ECO:0000313" key="21">
    <source>
        <dbReference type="EMBL" id="BCU79982.1"/>
    </source>
</evidence>
<dbReference type="Proteomes" id="UP000315514">
    <property type="component" value="Segment"/>
</dbReference>
<dbReference type="EMBL" id="KU342001">
    <property type="protein sequence ID" value="ANG08818.1"/>
    <property type="molecule type" value="Genomic_DNA"/>
</dbReference>
<evidence type="ECO:0000313" key="36">
    <source>
        <dbReference type="Proteomes" id="UP000515989"/>
    </source>
</evidence>
<proteinExistence type="predicted"/>
<dbReference type="EMBL" id="KU569295">
    <property type="protein sequence ID" value="ANV21521.1"/>
    <property type="molecule type" value="Genomic_DNA"/>
</dbReference>
<dbReference type="Proteomes" id="UP000167567">
    <property type="component" value="Segment"/>
</dbReference>
<dbReference type="Proteomes" id="UP000318061">
    <property type="component" value="Segment"/>
</dbReference>
<reference evidence="17" key="7">
    <citation type="submission" date="2017-10" db="EMBL/GenBank/DDBJ databases">
        <title>Genomic analysis of fowl aviadenovirus strain CH/AHHQ/2016 isolated from hepatitis-hydropericardium syndrome in chickens in China.</title>
        <authorList>
            <person name="Zhao L."/>
            <person name="Liu C."/>
            <person name="Zhang X."/>
            <person name="Zhou H."/>
            <person name="Huang J."/>
        </authorList>
    </citation>
    <scope>NUCLEOTIDE SEQUENCE [LARGE SCALE GENOMIC DNA]</scope>
    <source>
        <strain evidence="17">CH/AHHQ/2016</strain>
    </source>
</reference>
<evidence type="ECO:0000313" key="18">
    <source>
        <dbReference type="EMBL" id="AXT18229.1"/>
    </source>
</evidence>
<evidence type="ECO:0000256" key="5">
    <source>
        <dbReference type="SAM" id="MobiDB-lite"/>
    </source>
</evidence>
<reference evidence="7 29" key="1">
    <citation type="submission" date="2015-12" db="EMBL/GenBank/DDBJ databases">
        <title>Genome sequencing and molecular characterization of Fowl Adenovirus type 4 isolated from healthy poultry bird in India.</title>
        <authorList>
            <person name="Appaiahgari M.B."/>
            <person name="Kathaperumal K."/>
            <person name="Gulati B.R."/>
            <person name="Singh A."/>
            <person name="Vrati S."/>
        </authorList>
    </citation>
    <scope>NUCLEOTIDE SEQUENCE [LARGE SCALE GENOMIC DNA]</scope>
    <source>
        <strain evidence="7">B1-7</strain>
    </source>
</reference>
<evidence type="ECO:0000313" key="15">
    <source>
        <dbReference type="EMBL" id="AUO29780.1"/>
    </source>
</evidence>
<name>A0A173ADL5_FADV4</name>
<keyword evidence="6" id="KW-1133">Transmembrane helix</keyword>
<dbReference type="Proteomes" id="UP000157220">
    <property type="component" value="Segment"/>
</dbReference>
<reference evidence="27 28" key="2">
    <citation type="submission" date="2016-01" db="EMBL/GenBank/DDBJ databases">
        <title>Genetic characterization of outbreak-related fowl adenoviruses serotype 4 in China from 2015.</title>
        <authorList>
            <person name="Gao D."/>
            <person name="Wang C."/>
            <person name="Li Y."/>
            <person name="Chen L."/>
            <person name="Yang X."/>
            <person name="Wang X."/>
            <person name="Chang H."/>
            <person name="Liu H."/>
            <person name="Zhao J."/>
        </authorList>
    </citation>
    <scope>NUCLEOTIDE SEQUENCE [LARGE SCALE GENOMIC DNA]</scope>
    <source>
        <strain evidence="11">CH/AHBZ/2015</strain>
        <strain evidence="8">CH/HNJZ/2015</strain>
        <strain evidence="12">CH/JSXZ/2015</strain>
        <strain evidence="9">CH/SDDZ/2015</strain>
        <strain evidence="10">CH/SXCZ/2015</strain>
    </source>
</reference>
<keyword evidence="3" id="KW-0426">Late protein</keyword>
<evidence type="ECO:0000313" key="37">
    <source>
        <dbReference type="Proteomes" id="UP000516630"/>
    </source>
</evidence>
<evidence type="ECO:0000313" key="33">
    <source>
        <dbReference type="Proteomes" id="UP000320775"/>
    </source>
</evidence>
<evidence type="ECO:0000313" key="16">
    <source>
        <dbReference type="EMBL" id="AUO29821.1"/>
    </source>
</evidence>
<dbReference type="Proteomes" id="UP000318819">
    <property type="component" value="Genome"/>
</dbReference>
<reference evidence="32" key="5">
    <citation type="submission" date="2017-02" db="EMBL/GenBank/DDBJ databases">
        <authorList>
            <person name="Chen P."/>
            <person name="Yuan W."/>
            <person name="Sun J."/>
        </authorList>
    </citation>
    <scope>NUCLEOTIDE SEQUENCE [LARGE SCALE GENOMIC DNA]</scope>
</reference>
<dbReference type="Proteomes" id="UP000510776">
    <property type="component" value="Segment"/>
</dbReference>
<reference evidence="22 34" key="13">
    <citation type="submission" date="2019-08" db="EMBL/GenBank/DDBJ databases">
        <authorList>
            <person name="Jin Q."/>
            <person name="Chai Y."/>
            <person name="Zhang G."/>
        </authorList>
    </citation>
    <scope>NUCLEOTIDE SEQUENCE [LARGE SCALE GENOMIC DNA]</scope>
    <source>
        <strain evidence="22">ZZ</strain>
    </source>
</reference>
<dbReference type="Proteomes" id="UP000664908">
    <property type="component" value="Segment"/>
</dbReference>
<dbReference type="GO" id="GO:0003677">
    <property type="term" value="F:DNA binding"/>
    <property type="evidence" value="ECO:0007669"/>
    <property type="project" value="UniProtKB-KW"/>
</dbReference>
<evidence type="ECO:0000313" key="12">
    <source>
        <dbReference type="EMBL" id="ANV21564.1"/>
    </source>
</evidence>
<dbReference type="Proteomes" id="UP000320613">
    <property type="component" value="Genome"/>
</dbReference>
<reference evidence="15" key="6">
    <citation type="submission" date="2017-02" db="EMBL/GenBank/DDBJ databases">
        <authorList>
            <person name="Peterson S.W."/>
        </authorList>
    </citation>
    <scope>NUCLEOTIDE SEQUENCE</scope>
    <source>
        <strain evidence="15">SDSX1</strain>
    </source>
</reference>
<dbReference type="Proteomes" id="UP000320775">
    <property type="component" value="Segment"/>
</dbReference>
<sequence>MPAVLLTGGRAASKRKFSTKQRRKKAVSVPKIRSRSGKRSGVRKRSSISVPVSGTASASERAALQNLAQRLQRGNYTAWRSADPSVAASEAAKAAAASGAAAYVRDLTTGTAAEAVPLTGTGRRRRTGARRSMRGGFFPALIPLIAAAIGAIPGIAGTAVGIASLKEQQRQFNKLYGNK</sequence>
<dbReference type="EMBL" id="KU558760">
    <property type="protein sequence ID" value="ANV21393.1"/>
    <property type="molecule type" value="Genomic_DNA"/>
</dbReference>
<protein>
    <submittedName>
        <fullName evidence="7">Core protein</fullName>
    </submittedName>
    <submittedName>
        <fullName evidence="8">PX protein</fullName>
    </submittedName>
</protein>
<evidence type="ECO:0000313" key="26">
    <source>
        <dbReference type="EMBL" id="QTE18947.1"/>
    </source>
</evidence>
<dbReference type="EMBL" id="MN781666">
    <property type="protein sequence ID" value="QNI22029.1"/>
    <property type="molecule type" value="Genomic_DNA"/>
</dbReference>
<dbReference type="EMBL" id="MW349185">
    <property type="protein sequence ID" value="QTE18947.1"/>
    <property type="molecule type" value="Genomic_DNA"/>
</dbReference>
<evidence type="ECO:0000313" key="29">
    <source>
        <dbReference type="Proteomes" id="UP000157220"/>
    </source>
</evidence>
<evidence type="ECO:0000313" key="10">
    <source>
        <dbReference type="EMBL" id="ANV21478.1"/>
    </source>
</evidence>
<dbReference type="Proteomes" id="UP000516630">
    <property type="component" value="Segment"/>
</dbReference>
<evidence type="ECO:0000313" key="17">
    <source>
        <dbReference type="EMBL" id="AXT18187.1"/>
    </source>
</evidence>
<dbReference type="Proteomes" id="UP000438681">
    <property type="component" value="Segment"/>
</dbReference>
<evidence type="ECO:0000313" key="7">
    <source>
        <dbReference type="EMBL" id="ANG08818.1"/>
    </source>
</evidence>
<evidence type="ECO:0000313" key="20">
    <source>
        <dbReference type="EMBL" id="AZJ17897.1"/>
    </source>
</evidence>
<reference evidence="21" key="18">
    <citation type="submission" date="2021-04" db="EMBL/GenBank/DDBJ databases">
        <title>Fowl aviadenovirus C strain JP/LVP-1/96, complete genome.</title>
        <authorList>
            <person name="Mase M."/>
            <person name="Iseki H."/>
        </authorList>
    </citation>
    <scope>NUCLEOTIDE SEQUENCE</scope>
    <source>
        <strain evidence="21">JP/LVP-1/96</strain>
    </source>
</reference>
<keyword evidence="4" id="KW-0238">DNA-binding</keyword>
<dbReference type="EMBL" id="MG148334">
    <property type="protein sequence ID" value="AXT18187.1"/>
    <property type="molecule type" value="Genomic_DNA"/>
</dbReference>
<dbReference type="EMBL" id="LC628937">
    <property type="protein sequence ID" value="BCU79982.1"/>
    <property type="molecule type" value="Genomic_DNA"/>
</dbReference>
<evidence type="ECO:0000256" key="3">
    <source>
        <dbReference type="ARBA" id="ARBA00022921"/>
    </source>
</evidence>
<reference evidence="24 36" key="16">
    <citation type="journal article" date="2020" name="Microb. Pathog.">
        <title>Molecular characterization and pathogenicity of highly pathogenic fowl adenovirus serotype 4 isolated from laying flock with hydropericardium-hepatitis syndrome.</title>
        <authorList>
            <person name="Yin D."/>
            <person name="Xue M."/>
            <person name="Yang K."/>
            <person name="Xiong X."/>
            <person name="Geng S."/>
            <person name="Tu J."/>
            <person name="Song X."/>
            <person name="Shao Y."/>
            <person name="Wang G."/>
            <person name="Qi K."/>
        </authorList>
    </citation>
    <scope>NUCLEOTIDE SEQUENCE [LARGE SCALE GENOMIC DNA]</scope>
    <source>
        <strain evidence="24">AH-F19</strain>
    </source>
</reference>
<dbReference type="EMBL" id="MN606302">
    <property type="protein sequence ID" value="QLI42812.1"/>
    <property type="molecule type" value="Genomic_DNA"/>
</dbReference>